<dbReference type="OrthoDB" id="5135333at2759"/>
<dbReference type="PANTHER" id="PTHR33112:SF12">
    <property type="entry name" value="HETEROKARYON INCOMPATIBILITY DOMAIN-CONTAINING PROTEIN"/>
    <property type="match status" value="1"/>
</dbReference>
<keyword evidence="3" id="KW-1185">Reference proteome</keyword>
<gene>
    <name evidence="2" type="ORF">P171DRAFT_436668</name>
</gene>
<organism evidence="2 3">
    <name type="scientific">Karstenula rhodostoma CBS 690.94</name>
    <dbReference type="NCBI Taxonomy" id="1392251"/>
    <lineage>
        <taxon>Eukaryota</taxon>
        <taxon>Fungi</taxon>
        <taxon>Dikarya</taxon>
        <taxon>Ascomycota</taxon>
        <taxon>Pezizomycotina</taxon>
        <taxon>Dothideomycetes</taxon>
        <taxon>Pleosporomycetidae</taxon>
        <taxon>Pleosporales</taxon>
        <taxon>Massarineae</taxon>
        <taxon>Didymosphaeriaceae</taxon>
        <taxon>Karstenula</taxon>
    </lineage>
</organism>
<dbReference type="EMBL" id="MU001511">
    <property type="protein sequence ID" value="KAF2438744.1"/>
    <property type="molecule type" value="Genomic_DNA"/>
</dbReference>
<name>A0A9P4P5H6_9PLEO</name>
<dbReference type="PANTHER" id="PTHR33112">
    <property type="entry name" value="DOMAIN PROTEIN, PUTATIVE-RELATED"/>
    <property type="match status" value="1"/>
</dbReference>
<evidence type="ECO:0000313" key="3">
    <source>
        <dbReference type="Proteomes" id="UP000799764"/>
    </source>
</evidence>
<reference evidence="2" key="1">
    <citation type="journal article" date="2020" name="Stud. Mycol.">
        <title>101 Dothideomycetes genomes: a test case for predicting lifestyles and emergence of pathogens.</title>
        <authorList>
            <person name="Haridas S."/>
            <person name="Albert R."/>
            <person name="Binder M."/>
            <person name="Bloem J."/>
            <person name="Labutti K."/>
            <person name="Salamov A."/>
            <person name="Andreopoulos B."/>
            <person name="Baker S."/>
            <person name="Barry K."/>
            <person name="Bills G."/>
            <person name="Bluhm B."/>
            <person name="Cannon C."/>
            <person name="Castanera R."/>
            <person name="Culley D."/>
            <person name="Daum C."/>
            <person name="Ezra D."/>
            <person name="Gonzalez J."/>
            <person name="Henrissat B."/>
            <person name="Kuo A."/>
            <person name="Liang C."/>
            <person name="Lipzen A."/>
            <person name="Lutzoni F."/>
            <person name="Magnuson J."/>
            <person name="Mondo S."/>
            <person name="Nolan M."/>
            <person name="Ohm R."/>
            <person name="Pangilinan J."/>
            <person name="Park H.-J."/>
            <person name="Ramirez L."/>
            <person name="Alfaro M."/>
            <person name="Sun H."/>
            <person name="Tritt A."/>
            <person name="Yoshinaga Y."/>
            <person name="Zwiers L.-H."/>
            <person name="Turgeon B."/>
            <person name="Goodwin S."/>
            <person name="Spatafora J."/>
            <person name="Crous P."/>
            <person name="Grigoriev I."/>
        </authorList>
    </citation>
    <scope>NUCLEOTIDE SEQUENCE</scope>
    <source>
        <strain evidence="2">CBS 690.94</strain>
    </source>
</reference>
<sequence length="744" mass="84410">MSVTWSITRPESATLCEQCTPYLPLLVDVSAARKDMKTHGEWWKATYEKVKPWVIQGLLPNECELCQILHRCFSRFAGFDTTNTRINVSCYRPSTHKGLDHHTCIFAACGYKLLLAPVKPSVTVDSAETVHAFAGRPVFASFNPLLAKIWLAKCGAQHAECKPDHSSKDLDFPFRVVDVQEARLVDAPPDVRYVALSYMWGATKQVMLKRSNKKFLEQPGSITPEGLAEATGEHAAVKEEMEAEGRIIPRTIREAIRLCQLINERYLWIDSLCIIQDDEIQMETGAWTNEDKLAQIPKMDIIYGASALTVVAACGSDSNAGLPGVHPSNARAGQTLGKLGDQFFVSLQYDPMQAFWRSTWMSRAWTFQEFLLSRRHLIFLPEQVVFHCRKLAWCEDHPLEYVDDGTTHLTSSVPAWTNSAELIPFRLPVRSVWAADVFYPAVFINQFYSSWLQNFLQRRLTVPSDFLFAFEGALSVSKKVLGTFHHGLPVSYFCETLNWMVGQSPAAWNNKSPYQGLTQRRPGFASWSWTGWMWDLPASESFNLSYQVKSYDKWRRVGIWGIRKSTNGDLEPWRVTSPDVTPWDRLDLAPAGTFDADDNWAYTDLPTYFDIAKRTKIPSNCLIIKTIIATIHISSQPLNQYSNLNRAYPTSDFTAKQSLGGIGFSSEWADRIEAGLQLQIIAVGNFFRGPDPRWPDRTDEDDPTIMCLVVQPAEDRVFERLNEFRAQTSLMKELDWKPVVAVLQ</sequence>
<proteinExistence type="predicted"/>
<feature type="domain" description="Heterokaryon incompatibility" evidence="1">
    <location>
        <begin position="193"/>
        <end position="369"/>
    </location>
</feature>
<evidence type="ECO:0000313" key="2">
    <source>
        <dbReference type="EMBL" id="KAF2438744.1"/>
    </source>
</evidence>
<dbReference type="Proteomes" id="UP000799764">
    <property type="component" value="Unassembled WGS sequence"/>
</dbReference>
<dbReference type="InterPro" id="IPR010730">
    <property type="entry name" value="HET"/>
</dbReference>
<comment type="caution">
    <text evidence="2">The sequence shown here is derived from an EMBL/GenBank/DDBJ whole genome shotgun (WGS) entry which is preliminary data.</text>
</comment>
<dbReference type="AlphaFoldDB" id="A0A9P4P5H6"/>
<protein>
    <submittedName>
        <fullName evidence="2">HET-domain-containing protein</fullName>
    </submittedName>
</protein>
<accession>A0A9P4P5H6</accession>
<dbReference type="Pfam" id="PF06985">
    <property type="entry name" value="HET"/>
    <property type="match status" value="1"/>
</dbReference>
<evidence type="ECO:0000259" key="1">
    <source>
        <dbReference type="Pfam" id="PF06985"/>
    </source>
</evidence>